<keyword evidence="4" id="KW-0233">DNA recombination</keyword>
<dbReference type="InterPro" id="IPR050808">
    <property type="entry name" value="Phage_Integrase"/>
</dbReference>
<evidence type="ECO:0000256" key="1">
    <source>
        <dbReference type="ARBA" id="ARBA00008857"/>
    </source>
</evidence>
<organism evidence="8 9">
    <name type="scientific">Symbiopectobacterium purcellii</name>
    <dbReference type="NCBI Taxonomy" id="2871826"/>
    <lineage>
        <taxon>Bacteria</taxon>
        <taxon>Pseudomonadati</taxon>
        <taxon>Pseudomonadota</taxon>
        <taxon>Gammaproteobacteria</taxon>
        <taxon>Enterobacterales</taxon>
        <taxon>Enterobacteriaceae</taxon>
    </lineage>
</organism>
<evidence type="ECO:0000313" key="9">
    <source>
        <dbReference type="Proteomes" id="UP000825886"/>
    </source>
</evidence>
<dbReference type="InterPro" id="IPR011010">
    <property type="entry name" value="DNA_brk_join_enz"/>
</dbReference>
<protein>
    <submittedName>
        <fullName evidence="8">Tyrosine-type recombinase/integrase</fullName>
    </submittedName>
</protein>
<dbReference type="InterPro" id="IPR044068">
    <property type="entry name" value="CB"/>
</dbReference>
<proteinExistence type="inferred from homology"/>
<keyword evidence="2" id="KW-0229">DNA integration</keyword>
<dbReference type="Pfam" id="PF13356">
    <property type="entry name" value="Arm-DNA-bind_3"/>
    <property type="match status" value="1"/>
</dbReference>
<dbReference type="RefSeq" id="WP_222159822.1">
    <property type="nucleotide sequence ID" value="NZ_CP081864.1"/>
</dbReference>
<keyword evidence="3 5" id="KW-0238">DNA-binding</keyword>
<evidence type="ECO:0000256" key="2">
    <source>
        <dbReference type="ARBA" id="ARBA00022908"/>
    </source>
</evidence>
<evidence type="ECO:0000256" key="3">
    <source>
        <dbReference type="ARBA" id="ARBA00023125"/>
    </source>
</evidence>
<accession>A0ABX9ATM1</accession>
<feature type="domain" description="Core-binding (CB)" evidence="7">
    <location>
        <begin position="94"/>
        <end position="178"/>
    </location>
</feature>
<dbReference type="Gene3D" id="1.10.443.10">
    <property type="entry name" value="Intergrase catalytic core"/>
    <property type="match status" value="1"/>
</dbReference>
<dbReference type="PROSITE" id="PS51898">
    <property type="entry name" value="TYR_RECOMBINASE"/>
    <property type="match status" value="1"/>
</dbReference>
<dbReference type="Gene3D" id="1.10.150.130">
    <property type="match status" value="1"/>
</dbReference>
<evidence type="ECO:0000259" key="6">
    <source>
        <dbReference type="PROSITE" id="PS51898"/>
    </source>
</evidence>
<dbReference type="InterPro" id="IPR002104">
    <property type="entry name" value="Integrase_catalytic"/>
</dbReference>
<evidence type="ECO:0000256" key="5">
    <source>
        <dbReference type="PROSITE-ProRule" id="PRU01248"/>
    </source>
</evidence>
<comment type="similarity">
    <text evidence="1">Belongs to the 'phage' integrase family.</text>
</comment>
<dbReference type="Pfam" id="PF22022">
    <property type="entry name" value="Phage_int_M"/>
    <property type="match status" value="1"/>
</dbReference>
<dbReference type="PROSITE" id="PS51900">
    <property type="entry name" value="CB"/>
    <property type="match status" value="1"/>
</dbReference>
<name>A0ABX9ATM1_9ENTR</name>
<dbReference type="InterPro" id="IPR010998">
    <property type="entry name" value="Integrase_recombinase_N"/>
</dbReference>
<dbReference type="Pfam" id="PF00589">
    <property type="entry name" value="Phage_integrase"/>
    <property type="match status" value="1"/>
</dbReference>
<sequence length="444" mass="50370">MALTDAVARQARTTGKAYTLNDSDGLSLFVTANGAKKWHFRFSLQGKQQRISLGSYPEFSLKQARQQRDELRMQLAGGIDPRNYRQQSNTAAQSTFDAVFRQWRDFKALSLESGRQSTLSQIDRIFAKDVLPSLGGLSIFDVEPSYILAVLRRIERHKAFTTAEKVRTWLNQLFRYAKVEKGVHYNPASDLDIVAAPRPPVTHNPFLRMDELPAFLCTLRDYGGQETTKQGLRLLLLTGVRTGELRLAEPDQFDLKRGLWIIPPASVKQLQVRMRREGNSVPAYVVPLPRQAIDIVKALLTLQKRRPAQRYLLPNCNNLQKRISENTLNSALKRMGYADRLTGHGIRATISTALNELGYPKEWIEVQLSHADPNKIRAAYNHASYVEQRRMMMQEWADRLDRWEGGEAVTKSAATRGIDAFGMAANSRIWPAEGAPLLREVILR</sequence>
<dbReference type="InterPro" id="IPR038488">
    <property type="entry name" value="Integrase_DNA-bd_sf"/>
</dbReference>
<evidence type="ECO:0000259" key="7">
    <source>
        <dbReference type="PROSITE" id="PS51900"/>
    </source>
</evidence>
<dbReference type="CDD" id="cd00801">
    <property type="entry name" value="INT_P4_C"/>
    <property type="match status" value="1"/>
</dbReference>
<gene>
    <name evidence="8" type="ORF">K6K13_05160</name>
</gene>
<dbReference type="PANTHER" id="PTHR30629">
    <property type="entry name" value="PROPHAGE INTEGRASE"/>
    <property type="match status" value="1"/>
</dbReference>
<dbReference type="Proteomes" id="UP000825886">
    <property type="component" value="Chromosome"/>
</dbReference>
<evidence type="ECO:0000313" key="8">
    <source>
        <dbReference type="EMBL" id="QZN96804.1"/>
    </source>
</evidence>
<dbReference type="InterPro" id="IPR053876">
    <property type="entry name" value="Phage_int_M"/>
</dbReference>
<dbReference type="Gene3D" id="3.30.160.390">
    <property type="entry name" value="Integrase, DNA-binding domain"/>
    <property type="match status" value="1"/>
</dbReference>
<dbReference type="InterPro" id="IPR025166">
    <property type="entry name" value="Integrase_DNA_bind_dom"/>
</dbReference>
<dbReference type="EMBL" id="CP081864">
    <property type="protein sequence ID" value="QZN96804.1"/>
    <property type="molecule type" value="Genomic_DNA"/>
</dbReference>
<reference evidence="8 9" key="1">
    <citation type="submission" date="2021-08" db="EMBL/GenBank/DDBJ databases">
        <title>Culture and genomic analysis of Symbiopectobacterium purcellii sp. nov. gen. nov., isolated from the leafhopper Empoasca decipiens.</title>
        <authorList>
            <person name="Nadal-Jimenez P."/>
            <person name="Siozios S."/>
            <person name="Halliday N."/>
            <person name="Camara M."/>
            <person name="Hurst G.D.D."/>
        </authorList>
    </citation>
    <scope>NUCLEOTIDE SEQUENCE [LARGE SCALE GENOMIC DNA]</scope>
    <source>
        <strain evidence="8 9">SyEd1</strain>
    </source>
</reference>
<dbReference type="InterPro" id="IPR013762">
    <property type="entry name" value="Integrase-like_cat_sf"/>
</dbReference>
<feature type="domain" description="Tyr recombinase" evidence="6">
    <location>
        <begin position="202"/>
        <end position="393"/>
    </location>
</feature>
<keyword evidence="9" id="KW-1185">Reference proteome</keyword>
<dbReference type="PANTHER" id="PTHR30629:SF2">
    <property type="entry name" value="PROPHAGE INTEGRASE INTS-RELATED"/>
    <property type="match status" value="1"/>
</dbReference>
<dbReference type="SUPFAM" id="SSF56349">
    <property type="entry name" value="DNA breaking-rejoining enzymes"/>
    <property type="match status" value="1"/>
</dbReference>
<evidence type="ECO:0000256" key="4">
    <source>
        <dbReference type="ARBA" id="ARBA00023172"/>
    </source>
</evidence>